<dbReference type="Proteomes" id="UP001387447">
    <property type="component" value="Unassembled WGS sequence"/>
</dbReference>
<dbReference type="SUPFAM" id="SSF48371">
    <property type="entry name" value="ARM repeat"/>
    <property type="match status" value="1"/>
</dbReference>
<proteinExistence type="predicted"/>
<dbReference type="Pfam" id="PF13646">
    <property type="entry name" value="HEAT_2"/>
    <property type="match status" value="1"/>
</dbReference>
<sequence length="91" mass="10153">MMKDKCIDELIDILETTTDERTRRRAAENLGQIGKGNKTAISALVNLLETTTDKSTRIQAAENLGQIHPELGREWLAHPFTLTKPSDSAVY</sequence>
<protein>
    <submittedName>
        <fullName evidence="3">HEAT repeat domain-containing protein</fullName>
    </submittedName>
</protein>
<comment type="caution">
    <text evidence="3">The sequence shown here is derived from an EMBL/GenBank/DDBJ whole genome shotgun (WGS) entry which is preliminary data.</text>
</comment>
<dbReference type="InterPro" id="IPR011989">
    <property type="entry name" value="ARM-like"/>
</dbReference>
<evidence type="ECO:0000256" key="2">
    <source>
        <dbReference type="ARBA" id="ARBA00022738"/>
    </source>
</evidence>
<keyword evidence="1" id="KW-0042">Antenna complex</keyword>
<evidence type="ECO:0000256" key="1">
    <source>
        <dbReference type="ARBA" id="ARBA00022549"/>
    </source>
</evidence>
<organism evidence="3 4">
    <name type="scientific">Limnospira fusiformis PMC 851.14</name>
    <dbReference type="NCBI Taxonomy" id="2219512"/>
    <lineage>
        <taxon>Bacteria</taxon>
        <taxon>Bacillati</taxon>
        <taxon>Cyanobacteriota</taxon>
        <taxon>Cyanophyceae</taxon>
        <taxon>Oscillatoriophycideae</taxon>
        <taxon>Oscillatoriales</taxon>
        <taxon>Sirenicapillariaceae</taxon>
        <taxon>Limnospira</taxon>
    </lineage>
</organism>
<gene>
    <name evidence="3" type="ORF">AAEJ74_07900</name>
</gene>
<evidence type="ECO:0000313" key="4">
    <source>
        <dbReference type="Proteomes" id="UP001387447"/>
    </source>
</evidence>
<keyword evidence="4" id="KW-1185">Reference proteome</keyword>
<name>A0ABU9EJP7_LIMFS</name>
<reference evidence="3 4" key="1">
    <citation type="journal article" date="2024" name="Front. Microbiol.">
        <title>Transcriptomic insights into the dominance of two phototrophs throughout the water column of a tropical hypersaline-alkaline crater lake (Dziani Dzaha, Mayotte).</title>
        <authorList>
            <person name="Duperron S."/>
            <person name="Halary S."/>
            <person name="Bouly J.-P."/>
            <person name="Roussel T."/>
            <person name="Hugoni M."/>
            <person name="Bruto M."/>
            <person name="Oger P."/>
            <person name="Duval C."/>
            <person name="Woo A."/>
            <person name="Jezequiel D."/>
            <person name="Ader M."/>
            <person name="Leboulanger C."/>
            <person name="Agogue H."/>
            <person name="Grossi V."/>
            <person name="Trousselier M."/>
            <person name="Bernard C."/>
        </authorList>
    </citation>
    <scope>NUCLEOTIDE SEQUENCE [LARGE SCALE GENOMIC DNA]</scope>
    <source>
        <strain evidence="3 4">PMC 851.14</strain>
    </source>
</reference>
<dbReference type="InterPro" id="IPR004155">
    <property type="entry name" value="PBS_lyase_HEAT"/>
</dbReference>
<dbReference type="InterPro" id="IPR016024">
    <property type="entry name" value="ARM-type_fold"/>
</dbReference>
<dbReference type="EMBL" id="JBBWYZ010000006">
    <property type="protein sequence ID" value="MEK9511614.1"/>
    <property type="molecule type" value="Genomic_DNA"/>
</dbReference>
<accession>A0ABU9EJP7</accession>
<dbReference type="RefSeq" id="WP_368662937.1">
    <property type="nucleotide sequence ID" value="NZ_JBBWYZ010000006.1"/>
</dbReference>
<dbReference type="SMART" id="SM00567">
    <property type="entry name" value="EZ_HEAT"/>
    <property type="match status" value="1"/>
</dbReference>
<dbReference type="Gene3D" id="1.25.10.10">
    <property type="entry name" value="Leucine-rich Repeat Variant"/>
    <property type="match status" value="1"/>
</dbReference>
<keyword evidence="2" id="KW-0605">Phycobilisome</keyword>
<evidence type="ECO:0000313" key="3">
    <source>
        <dbReference type="EMBL" id="MEK9511614.1"/>
    </source>
</evidence>